<gene>
    <name evidence="1" type="ORF">JCM7686_1074</name>
</gene>
<dbReference type="EMBL" id="CP006650">
    <property type="protein sequence ID" value="AGT08183.1"/>
    <property type="molecule type" value="Genomic_DNA"/>
</dbReference>
<dbReference type="Gene3D" id="2.60.120.10">
    <property type="entry name" value="Jelly Rolls"/>
    <property type="match status" value="1"/>
</dbReference>
<dbReference type="InterPro" id="IPR011051">
    <property type="entry name" value="RmlC_Cupin_sf"/>
</dbReference>
<proteinExistence type="predicted"/>
<evidence type="ECO:0000313" key="2">
    <source>
        <dbReference type="Proteomes" id="UP000015480"/>
    </source>
</evidence>
<dbReference type="Proteomes" id="UP000015480">
    <property type="component" value="Chromosome"/>
</dbReference>
<dbReference type="InterPro" id="IPR010282">
    <property type="entry name" value="Uncharacterised_HutD/Ves"/>
</dbReference>
<dbReference type="RefSeq" id="WP_020949821.1">
    <property type="nucleotide sequence ID" value="NC_022041.1"/>
</dbReference>
<dbReference type="SUPFAM" id="SSF51182">
    <property type="entry name" value="RmlC-like cupins"/>
    <property type="match status" value="1"/>
</dbReference>
<dbReference type="HOGENOM" id="CLU_090931_0_1_5"/>
<dbReference type="InterPro" id="IPR014710">
    <property type="entry name" value="RmlC-like_jellyroll"/>
</dbReference>
<reference evidence="1 2" key="1">
    <citation type="journal article" date="2014" name="BMC Genomics">
        <title>Architecture and functions of a multipartite genome of the methylotrophic bacterium Paracoccus aminophilus JCM 7686, containing primary and secondary chromids.</title>
        <authorList>
            <person name="Dziewit L."/>
            <person name="Czarnecki J."/>
            <person name="Wibberg D."/>
            <person name="Radlinska M."/>
            <person name="Mrozek P."/>
            <person name="Szymczak M."/>
            <person name="Schluter A."/>
            <person name="Puhler A."/>
            <person name="Bartosik D."/>
        </authorList>
    </citation>
    <scope>NUCLEOTIDE SEQUENCE [LARGE SCALE GENOMIC DNA]</scope>
    <source>
        <strain evidence="1">JCM 7686</strain>
    </source>
</reference>
<organism evidence="1 2">
    <name type="scientific">Paracoccus aminophilus JCM 7686</name>
    <dbReference type="NCBI Taxonomy" id="1367847"/>
    <lineage>
        <taxon>Bacteria</taxon>
        <taxon>Pseudomonadati</taxon>
        <taxon>Pseudomonadota</taxon>
        <taxon>Alphaproteobacteria</taxon>
        <taxon>Rhodobacterales</taxon>
        <taxon>Paracoccaceae</taxon>
        <taxon>Paracoccus</taxon>
    </lineage>
</organism>
<protein>
    <recommendedName>
        <fullName evidence="3">HutD-family protein</fullName>
    </recommendedName>
</protein>
<keyword evidence="2" id="KW-1185">Reference proteome</keyword>
<evidence type="ECO:0008006" key="3">
    <source>
        <dbReference type="Google" id="ProtNLM"/>
    </source>
</evidence>
<accession>S5Y9X9</accession>
<dbReference type="CDD" id="cd20293">
    <property type="entry name" value="cupin_HutD_N"/>
    <property type="match status" value="1"/>
</dbReference>
<dbReference type="OrthoDB" id="9800082at2"/>
<dbReference type="eggNOG" id="COG3758">
    <property type="taxonomic scope" value="Bacteria"/>
</dbReference>
<dbReference type="STRING" id="1367847.JCM7686_1074"/>
<dbReference type="PATRIC" id="fig|1367847.3.peg.1037"/>
<dbReference type="Pfam" id="PF05962">
    <property type="entry name" value="HutD"/>
    <property type="match status" value="1"/>
</dbReference>
<evidence type="ECO:0000313" key="1">
    <source>
        <dbReference type="EMBL" id="AGT08183.1"/>
    </source>
</evidence>
<dbReference type="PANTHER" id="PTHR37943">
    <property type="entry name" value="PROTEIN VES"/>
    <property type="match status" value="1"/>
</dbReference>
<dbReference type="PANTHER" id="PTHR37943:SF1">
    <property type="entry name" value="PROTEIN VES"/>
    <property type="match status" value="1"/>
</dbReference>
<dbReference type="KEGG" id="pami:JCM7686_1074"/>
<dbReference type="AlphaFoldDB" id="S5Y9X9"/>
<sequence length="186" mass="20018">MTLLRAEDHRRMPWKNGKGITIEIAIHPEGASTDDFDWRLSTASVATDGPFSVFPGIDRSLSVLEGDGILLAVEGLGETELRQDTAPFSFPADAPTSARLIGSEITDLNAMSRRGRVTHRLTRHEIAGEISLPVSGETCLIFCGTGRVEVAGTALGKLDCLRLERPEAALQARGTGTLYLVSFDPV</sequence>
<name>S5Y9X9_PARAH</name>